<evidence type="ECO:0000256" key="5">
    <source>
        <dbReference type="ARBA" id="ARBA00022737"/>
    </source>
</evidence>
<dbReference type="GO" id="GO:0005615">
    <property type="term" value="C:extracellular space"/>
    <property type="evidence" value="ECO:0007669"/>
    <property type="project" value="TreeGrafter"/>
</dbReference>
<reference evidence="9" key="1">
    <citation type="submission" date="2025-08" db="UniProtKB">
        <authorList>
            <consortium name="Ensembl"/>
        </authorList>
    </citation>
    <scope>IDENTIFICATION</scope>
</reference>
<dbReference type="PANTHER" id="PTHR24020:SF13">
    <property type="entry name" value="COLLAGEN ALPHA-3(VI) CHAIN"/>
    <property type="match status" value="1"/>
</dbReference>
<evidence type="ECO:0000313" key="9">
    <source>
        <dbReference type="Ensembl" id="ENSOMEP00000016597.1"/>
    </source>
</evidence>
<dbReference type="InterPro" id="IPR036465">
    <property type="entry name" value="vWFA_dom_sf"/>
</dbReference>
<evidence type="ECO:0000259" key="8">
    <source>
        <dbReference type="PROSITE" id="PS50234"/>
    </source>
</evidence>
<dbReference type="AlphaFoldDB" id="A0A3B3CF89"/>
<sequence>MALEGANIITFGLAIGDSATPDLQEVASDKNVEKPETSVLGDERDVAFLIDGTDSVRADFFHIRDFIIKVIEPLDIGIDKVRISVVQHSERPAPNFYLNTYQTKEEVLRAVNEMTLAGGRSLNTGSALKFMKDTILSERYGSRSAQNVPQFLIVLAADKSVDNVKQPASDLKKEGVVPFGVGVKNADRNELSKTNLVCVSAQTDAIKRDIVFLLDDSDNTKDGLPAMKHFVKNIVDTLYVDENHDRVSIVQFADGPKVNFYLNTHKTKSDYINAIDSLKHKGGRRNNIGAALQFVRHRVFTSSTGSRRLEGVPQILILLSSKPSSDNVRGPASSLKEHEIVSVGVGVGDANLAELELIAFKPGFTHKVSEFSKLHTLHSKIVDALKVQRDEESTSVGIFDFVGKNFIFIMVKFAIILFSSH</sequence>
<dbReference type="GeneTree" id="ENSGT00940000156462"/>
<proteinExistence type="predicted"/>
<organism evidence="9 10">
    <name type="scientific">Oryzias melastigma</name>
    <name type="common">Marine medaka</name>
    <dbReference type="NCBI Taxonomy" id="30732"/>
    <lineage>
        <taxon>Eukaryota</taxon>
        <taxon>Metazoa</taxon>
        <taxon>Chordata</taxon>
        <taxon>Craniata</taxon>
        <taxon>Vertebrata</taxon>
        <taxon>Euteleostomi</taxon>
        <taxon>Actinopterygii</taxon>
        <taxon>Neopterygii</taxon>
        <taxon>Teleostei</taxon>
        <taxon>Neoteleostei</taxon>
        <taxon>Acanthomorphata</taxon>
        <taxon>Ovalentaria</taxon>
        <taxon>Atherinomorphae</taxon>
        <taxon>Beloniformes</taxon>
        <taxon>Adrianichthyidae</taxon>
        <taxon>Oryziinae</taxon>
        <taxon>Oryzias</taxon>
    </lineage>
</organism>
<dbReference type="InterPro" id="IPR002035">
    <property type="entry name" value="VWF_A"/>
</dbReference>
<dbReference type="Pfam" id="PF00092">
    <property type="entry name" value="VWA"/>
    <property type="match status" value="2"/>
</dbReference>
<dbReference type="Proteomes" id="UP000261560">
    <property type="component" value="Unplaced"/>
</dbReference>
<dbReference type="Gene3D" id="3.40.50.410">
    <property type="entry name" value="von Willebrand factor, type A domain"/>
    <property type="match status" value="2"/>
</dbReference>
<accession>A0A3B3CF89</accession>
<dbReference type="PROSITE" id="PS50234">
    <property type="entry name" value="VWFA"/>
    <property type="match status" value="2"/>
</dbReference>
<evidence type="ECO:0000256" key="2">
    <source>
        <dbReference type="ARBA" id="ARBA00022525"/>
    </source>
</evidence>
<dbReference type="FunFam" id="3.40.50.410:FF:000003">
    <property type="entry name" value="Collagen type VI alpha 3 chain"/>
    <property type="match status" value="2"/>
</dbReference>
<dbReference type="PaxDb" id="30732-ENSOMEP00000016597"/>
<dbReference type="GO" id="GO:0005581">
    <property type="term" value="C:collagen trimer"/>
    <property type="evidence" value="ECO:0007669"/>
    <property type="project" value="UniProtKB-KW"/>
</dbReference>
<dbReference type="STRING" id="30732.ENSOMEP00000016597"/>
<keyword evidence="6" id="KW-0130">Cell adhesion</keyword>
<protein>
    <recommendedName>
        <fullName evidence="8">VWFA domain-containing protein</fullName>
    </recommendedName>
</protein>
<feature type="domain" description="VWFA" evidence="8">
    <location>
        <begin position="209"/>
        <end position="381"/>
    </location>
</feature>
<evidence type="ECO:0000256" key="6">
    <source>
        <dbReference type="ARBA" id="ARBA00022889"/>
    </source>
</evidence>
<feature type="domain" description="VWFA" evidence="8">
    <location>
        <begin position="45"/>
        <end position="193"/>
    </location>
</feature>
<dbReference type="Ensembl" id="ENSOMET00000034475.1">
    <property type="protein sequence ID" value="ENSOMEP00000016597.1"/>
    <property type="gene ID" value="ENSOMEG00000018254.1"/>
</dbReference>
<dbReference type="InterPro" id="IPR050525">
    <property type="entry name" value="ECM_Assembly_Org"/>
</dbReference>
<keyword evidence="3" id="KW-0272">Extracellular matrix</keyword>
<keyword evidence="4" id="KW-0732">Signal</keyword>
<evidence type="ECO:0000256" key="3">
    <source>
        <dbReference type="ARBA" id="ARBA00022530"/>
    </source>
</evidence>
<dbReference type="PANTHER" id="PTHR24020">
    <property type="entry name" value="COLLAGEN ALPHA"/>
    <property type="match status" value="1"/>
</dbReference>
<dbReference type="OMA" id="KSDRAFH"/>
<keyword evidence="5" id="KW-0677">Repeat</keyword>
<evidence type="ECO:0000313" key="10">
    <source>
        <dbReference type="Proteomes" id="UP000261560"/>
    </source>
</evidence>
<keyword evidence="2" id="KW-0964">Secreted</keyword>
<dbReference type="SUPFAM" id="SSF53300">
    <property type="entry name" value="vWA-like"/>
    <property type="match status" value="2"/>
</dbReference>
<evidence type="ECO:0000256" key="4">
    <source>
        <dbReference type="ARBA" id="ARBA00022729"/>
    </source>
</evidence>
<reference evidence="9" key="2">
    <citation type="submission" date="2025-09" db="UniProtKB">
        <authorList>
            <consortium name="Ensembl"/>
        </authorList>
    </citation>
    <scope>IDENTIFICATION</scope>
</reference>
<keyword evidence="10" id="KW-1185">Reference proteome</keyword>
<name>A0A3B3CF89_ORYME</name>
<keyword evidence="7" id="KW-0176">Collagen</keyword>
<evidence type="ECO:0000256" key="7">
    <source>
        <dbReference type="ARBA" id="ARBA00023119"/>
    </source>
</evidence>
<dbReference type="PRINTS" id="PR00453">
    <property type="entry name" value="VWFADOMAIN"/>
</dbReference>
<dbReference type="GO" id="GO:0007155">
    <property type="term" value="P:cell adhesion"/>
    <property type="evidence" value="ECO:0007669"/>
    <property type="project" value="UniProtKB-KW"/>
</dbReference>
<dbReference type="SMART" id="SM00327">
    <property type="entry name" value="VWA"/>
    <property type="match status" value="2"/>
</dbReference>
<evidence type="ECO:0000256" key="1">
    <source>
        <dbReference type="ARBA" id="ARBA00004498"/>
    </source>
</evidence>
<comment type="subcellular location">
    <subcellularLocation>
        <location evidence="1">Secreted</location>
        <location evidence="1">Extracellular space</location>
        <location evidence="1">Extracellular matrix</location>
    </subcellularLocation>
</comment>